<accession>A0A165ZAC2</accession>
<evidence type="ECO:0000313" key="3">
    <source>
        <dbReference type="Proteomes" id="UP000076532"/>
    </source>
</evidence>
<organism evidence="2 3">
    <name type="scientific">Athelia psychrophila</name>
    <dbReference type="NCBI Taxonomy" id="1759441"/>
    <lineage>
        <taxon>Eukaryota</taxon>
        <taxon>Fungi</taxon>
        <taxon>Dikarya</taxon>
        <taxon>Basidiomycota</taxon>
        <taxon>Agaricomycotina</taxon>
        <taxon>Agaricomycetes</taxon>
        <taxon>Agaricomycetidae</taxon>
        <taxon>Atheliales</taxon>
        <taxon>Atheliaceae</taxon>
        <taxon>Athelia</taxon>
    </lineage>
</organism>
<proteinExistence type="predicted"/>
<evidence type="ECO:0000313" key="2">
    <source>
        <dbReference type="EMBL" id="KZP10381.1"/>
    </source>
</evidence>
<keyword evidence="3" id="KW-1185">Reference proteome</keyword>
<dbReference type="EMBL" id="KV417681">
    <property type="protein sequence ID" value="KZP10381.1"/>
    <property type="molecule type" value="Genomic_DNA"/>
</dbReference>
<evidence type="ECO:0000256" key="1">
    <source>
        <dbReference type="SAM" id="MobiDB-lite"/>
    </source>
</evidence>
<name>A0A165ZAC2_9AGAM</name>
<dbReference type="Proteomes" id="UP000076532">
    <property type="component" value="Unassembled WGS sequence"/>
</dbReference>
<sequence>MRYNRRAWLAVKNNRPAGEPAMAVGEEVSLGVTLSNSDPERSPAKRTRPSAEDLAGISSANDAHYRA</sequence>
<dbReference type="AlphaFoldDB" id="A0A165ZAC2"/>
<gene>
    <name evidence="2" type="ORF">FIBSPDRAFT_218867</name>
</gene>
<protein>
    <submittedName>
        <fullName evidence="2">Uncharacterized protein</fullName>
    </submittedName>
</protein>
<feature type="region of interest" description="Disordered" evidence="1">
    <location>
        <begin position="31"/>
        <end position="67"/>
    </location>
</feature>
<reference evidence="2 3" key="1">
    <citation type="journal article" date="2016" name="Mol. Biol. Evol.">
        <title>Comparative Genomics of Early-Diverging Mushroom-Forming Fungi Provides Insights into the Origins of Lignocellulose Decay Capabilities.</title>
        <authorList>
            <person name="Nagy L.G."/>
            <person name="Riley R."/>
            <person name="Tritt A."/>
            <person name="Adam C."/>
            <person name="Daum C."/>
            <person name="Floudas D."/>
            <person name="Sun H."/>
            <person name="Yadav J.S."/>
            <person name="Pangilinan J."/>
            <person name="Larsson K.H."/>
            <person name="Matsuura K."/>
            <person name="Barry K."/>
            <person name="Labutti K."/>
            <person name="Kuo R."/>
            <person name="Ohm R.A."/>
            <person name="Bhattacharya S.S."/>
            <person name="Shirouzu T."/>
            <person name="Yoshinaga Y."/>
            <person name="Martin F.M."/>
            <person name="Grigoriev I.V."/>
            <person name="Hibbett D.S."/>
        </authorList>
    </citation>
    <scope>NUCLEOTIDE SEQUENCE [LARGE SCALE GENOMIC DNA]</scope>
    <source>
        <strain evidence="2 3">CBS 109695</strain>
    </source>
</reference>